<dbReference type="Gene3D" id="3.40.50.300">
    <property type="entry name" value="P-loop containing nucleotide triphosphate hydrolases"/>
    <property type="match status" value="3"/>
</dbReference>
<evidence type="ECO:0000256" key="3">
    <source>
        <dbReference type="ARBA" id="ARBA00022806"/>
    </source>
</evidence>
<dbReference type="AlphaFoldDB" id="A0A2K2U6D7"/>
<dbReference type="GO" id="GO:0016787">
    <property type="term" value="F:hydrolase activity"/>
    <property type="evidence" value="ECO:0007669"/>
    <property type="project" value="UniProtKB-KW"/>
</dbReference>
<dbReference type="PANTHER" id="PTHR43788">
    <property type="entry name" value="DNA2/NAM7 HELICASE FAMILY MEMBER"/>
    <property type="match status" value="1"/>
</dbReference>
<evidence type="ECO:0000256" key="1">
    <source>
        <dbReference type="ARBA" id="ARBA00022741"/>
    </source>
</evidence>
<keyword evidence="1" id="KW-0547">Nucleotide-binding</keyword>
<organism evidence="6 7">
    <name type="scientific">Rubneribacter badeniensis</name>
    <dbReference type="NCBI Taxonomy" id="2070688"/>
    <lineage>
        <taxon>Bacteria</taxon>
        <taxon>Bacillati</taxon>
        <taxon>Actinomycetota</taxon>
        <taxon>Coriobacteriia</taxon>
        <taxon>Eggerthellales</taxon>
        <taxon>Eggerthellaceae</taxon>
        <taxon>Rubneribacter</taxon>
    </lineage>
</organism>
<dbReference type="GO" id="GO:0043139">
    <property type="term" value="F:5'-3' DNA helicase activity"/>
    <property type="evidence" value="ECO:0007669"/>
    <property type="project" value="TreeGrafter"/>
</dbReference>
<gene>
    <name evidence="6" type="ORF">C2L80_04740</name>
</gene>
<evidence type="ECO:0000256" key="4">
    <source>
        <dbReference type="ARBA" id="ARBA00022840"/>
    </source>
</evidence>
<dbReference type="EMBL" id="PPEL01000017">
    <property type="protein sequence ID" value="PNV65778.1"/>
    <property type="molecule type" value="Genomic_DNA"/>
</dbReference>
<sequence>MGKKHGKARKRLLAYFEEAARIAGEAGPDATPGRDCYRDGQAFYSLLWYFRNCINDDLDRSRSDRYSPLLDAYLGADIAGVFHPPALDSRQTRAERELVERLFPQSAYPLNGNQRIAMHKALHFPLSIIKGPPGTGKTEVILRIVAMAVARGERVAVVSTNSAAVRNVEEKVGKALARYGRKSPAEARELFEADLAYQAACKHVALGSKGNRERAVDPLTGAHLAFESGEHVFPNGEAVAGWELNKEFDSFTAKFPFVTSTVHSLKKCFADGDAKRYDLLVMDEASQTNLVVGMVALSCARRIVIVGDEEQLPPVVSDDYRAAVKSVSDDLKLFKKGKRASPYDMAREGHSFLSSCYEVFSERNPELRTMLTEHYRCHPAIIGFCNEAVYDRKLQVKTPVQGDGVPCPIRICWYEGDYRESVWPPTAPPEEEPNKKLRATCVNRKQLAILREEEGKRLRSLAADGKSICILSPFRGQIYLLGAFIRQLLKDVVAEGEIELETDEEEGREAVEPERVYALTVHKSQGREFDVVYLLPVEDGNWEWPWSQGRRLVNVAASRAKEELRVILSAKILDGDTQEWLAGRQAYVKKPAKREDDPENQEMFVRKLVEYTRRTIDGLSGEDAERQRADRTFGFCRTAIASVFDDIPFEQRPKRKDGDYAPERCVEKALKAMRLPGLAVAKRVTFDRVLLEGGRVRLSDCCGGGYECPSEAHFDFVVFEAATGRVVMAIEVDGCNHRFKRKKGRIDCSQILADDTKNVVVRDVCHATLAWLGPIRDGSLPRGVEGLRTGRDDWTCFPSRIGASSSFVFLRIPSDGSTFWETDALRQKARSVGAGELVASSFEPPTIEEYIRVQQGVFEKGEASAVCIAEDARRAKESVAGDRREAVSVVSDDRPMKITACLEEWRKDARLAELLEGVSAADLNAHLVRAGYQVLEGGDFRRRIPTERGRGIGMTSFHGRSADGPYVCPEYSREARDCLAAQMEEILRA</sequence>
<dbReference type="SUPFAM" id="SSF52540">
    <property type="entry name" value="P-loop containing nucleoside triphosphate hydrolases"/>
    <property type="match status" value="1"/>
</dbReference>
<keyword evidence="3" id="KW-0347">Helicase</keyword>
<dbReference type="InterPro" id="IPR050534">
    <property type="entry name" value="Coronavir_polyprotein_1ab"/>
</dbReference>
<dbReference type="InterPro" id="IPR027417">
    <property type="entry name" value="P-loop_NTPase"/>
</dbReference>
<proteinExistence type="predicted"/>
<dbReference type="RefSeq" id="WP_103262769.1">
    <property type="nucleotide sequence ID" value="NZ_PPEL01000017.1"/>
</dbReference>
<dbReference type="Proteomes" id="UP000236488">
    <property type="component" value="Unassembled WGS sequence"/>
</dbReference>
<protein>
    <recommendedName>
        <fullName evidence="5">DNA2/NAM7 helicase-like C-terminal domain-containing protein</fullName>
    </recommendedName>
</protein>
<dbReference type="Pfam" id="PF13245">
    <property type="entry name" value="AAA_19"/>
    <property type="match status" value="1"/>
</dbReference>
<comment type="caution">
    <text evidence="6">The sequence shown here is derived from an EMBL/GenBank/DDBJ whole genome shotgun (WGS) entry which is preliminary data.</text>
</comment>
<name>A0A2K2U6D7_9ACTN</name>
<feature type="domain" description="DNA2/NAM7 helicase-like C-terminal" evidence="5">
    <location>
        <begin position="355"/>
        <end position="568"/>
    </location>
</feature>
<keyword evidence="2" id="KW-0378">Hydrolase</keyword>
<accession>A0A2K2U6D7</accession>
<dbReference type="InterPro" id="IPR041679">
    <property type="entry name" value="DNA2/NAM7-like_C"/>
</dbReference>
<keyword evidence="7" id="KW-1185">Reference proteome</keyword>
<dbReference type="PANTHER" id="PTHR43788:SF8">
    <property type="entry name" value="DNA-BINDING PROTEIN SMUBP-2"/>
    <property type="match status" value="1"/>
</dbReference>
<evidence type="ECO:0000313" key="6">
    <source>
        <dbReference type="EMBL" id="PNV65778.1"/>
    </source>
</evidence>
<reference evidence="6 7" key="1">
    <citation type="journal article" date="2018" name="Int. J. Syst. Evol. Microbiol.">
        <title>Rubneribacter badeniensis gen. nov., sp. nov. and Enteroscipio rubneri gen. nov., sp. nov., new members of the Eggerthellaceae isolated from human faeces.</title>
        <authorList>
            <person name="Danylec N."/>
            <person name="Gobl A."/>
            <person name="Stoll D.A."/>
            <person name="Hetzer B."/>
            <person name="Kulling S.E."/>
            <person name="Huch M."/>
        </authorList>
    </citation>
    <scope>NUCLEOTIDE SEQUENCE [LARGE SCALE GENOMIC DNA]</scope>
    <source>
        <strain evidence="6 7">ResAG-85</strain>
    </source>
</reference>
<dbReference type="GO" id="GO:0005524">
    <property type="term" value="F:ATP binding"/>
    <property type="evidence" value="ECO:0007669"/>
    <property type="project" value="UniProtKB-KW"/>
</dbReference>
<evidence type="ECO:0000259" key="5">
    <source>
        <dbReference type="Pfam" id="PF13087"/>
    </source>
</evidence>
<dbReference type="Pfam" id="PF13087">
    <property type="entry name" value="AAA_12"/>
    <property type="match status" value="1"/>
</dbReference>
<keyword evidence="4" id="KW-0067">ATP-binding</keyword>
<evidence type="ECO:0000313" key="7">
    <source>
        <dbReference type="Proteomes" id="UP000236488"/>
    </source>
</evidence>
<evidence type="ECO:0000256" key="2">
    <source>
        <dbReference type="ARBA" id="ARBA00022801"/>
    </source>
</evidence>